<feature type="region of interest" description="Disordered" evidence="15">
    <location>
        <begin position="642"/>
        <end position="664"/>
    </location>
</feature>
<keyword evidence="9" id="KW-0119">Carbohydrate metabolism</keyword>
<sequence>MNYRWDADIPLPHLYLVPEKGKEDFVLPKKDHVVCWIVSNWKEHYIRVKYYKELSKHIKITTFGRGFGGYHYGDTLSTIASCKFYLSFENSIYQDYITEKLYNPLAVGTVPIVLGTLRENYEKLVLGDSFIHVDDFSSPKELADYLLLLDSNDDLYLKGATQGRRGQPSRTAEHREQKRPSRATGNSGTEVALQDCSELRNSSPPGPQRTQEQQSSRTAENSEQKQSSRTAENSGTAVLQDHRELGTEAVLQDRRKLSRAQGTEAALQGHRKLRNRSGPPGQQETRNRSVLQDRRELGTEAVLQDRREPRNSSPPGPQRTRNRSSPPGLQRTQEQKQSSRTADPTHDEGTRTNTLTERMPPGEGGPDDGGRGPGLCIKSREIFLSQPILLELEAPLKICGDIHGQYTDLLRLFEYGGFPPEANYLFLGDYVDRGKQSLETICLLLAYKIKYPENFFLLRGNHECASINRIYGFYDECKRRFNIKLWKTFTDCFNCLPIAAIIDEKIFCCHGGLSPDLQSMEQIRRIMRPTDVPDTGLLCDLLWSDPDKDVQGWGENDRGVSFTFGADVVSKFLNRHDLDLICRAHQVVEDGYEFFAKRQLVTLFSAPNYCGEFDNAGGLMSVDESLMCSFQILKPSEKKAKYQYGGVNSGRPVTPPRTTQAPKK</sequence>
<feature type="compositionally biased region" description="Basic and acidic residues" evidence="15">
    <location>
        <begin position="240"/>
        <end position="255"/>
    </location>
</feature>
<dbReference type="PRINTS" id="PR00114">
    <property type="entry name" value="STPHPHTASE"/>
</dbReference>
<comment type="similarity">
    <text evidence="13">Belongs to the glycosyltransferase 10 family.</text>
</comment>
<evidence type="ECO:0000256" key="2">
    <source>
        <dbReference type="ARBA" id="ARBA00005333"/>
    </source>
</evidence>
<gene>
    <name evidence="17" type="ORF">D4764_16G0004290</name>
</gene>
<evidence type="ECO:0000313" key="17">
    <source>
        <dbReference type="EMBL" id="TWW71932.1"/>
    </source>
</evidence>
<keyword evidence="13" id="KW-0328">Glycosyltransferase</keyword>
<evidence type="ECO:0000313" key="18">
    <source>
        <dbReference type="Proteomes" id="UP000324091"/>
    </source>
</evidence>
<comment type="caution">
    <text evidence="17">The sequence shown here is derived from an EMBL/GenBank/DDBJ whole genome shotgun (WGS) entry which is preliminary data.</text>
</comment>
<feature type="compositionally biased region" description="Basic and acidic residues" evidence="15">
    <location>
        <begin position="285"/>
        <end position="310"/>
    </location>
</feature>
<dbReference type="InterPro" id="IPR004843">
    <property type="entry name" value="Calcineurin-like_PHP"/>
</dbReference>
<evidence type="ECO:0000256" key="8">
    <source>
        <dbReference type="ARBA" id="ARBA00023211"/>
    </source>
</evidence>
<name>A0A5C6NWV2_9TELE</name>
<comment type="cofactor">
    <cofactor evidence="1">
        <name>Mn(2+)</name>
        <dbReference type="ChEBI" id="CHEBI:29035"/>
    </cofactor>
</comment>
<keyword evidence="3" id="KW-0321">Glycogen metabolism</keyword>
<keyword evidence="6 14" id="KW-0378">Hydrolase</keyword>
<evidence type="ECO:0000256" key="15">
    <source>
        <dbReference type="SAM" id="MobiDB-lite"/>
    </source>
</evidence>
<keyword evidence="13" id="KW-0812">Transmembrane</keyword>
<evidence type="ECO:0000256" key="10">
    <source>
        <dbReference type="ARBA" id="ARBA00023306"/>
    </source>
</evidence>
<comment type="similarity">
    <text evidence="2">Belongs to the PPP phosphatase family. PP-1 subfamily.</text>
</comment>
<dbReference type="CDD" id="cd07414">
    <property type="entry name" value="MPP_PP1_PPKL"/>
    <property type="match status" value="1"/>
</dbReference>
<feature type="compositionally biased region" description="Polar residues" evidence="15">
    <location>
        <begin position="323"/>
        <end position="342"/>
    </location>
</feature>
<keyword evidence="4" id="KW-0132">Cell division</keyword>
<dbReference type="Pfam" id="PF00149">
    <property type="entry name" value="Metallophos"/>
    <property type="match status" value="1"/>
</dbReference>
<dbReference type="GO" id="GO:0005977">
    <property type="term" value="P:glycogen metabolic process"/>
    <property type="evidence" value="ECO:0007669"/>
    <property type="project" value="UniProtKB-KW"/>
</dbReference>
<dbReference type="PANTHER" id="PTHR11668">
    <property type="entry name" value="SERINE/THREONINE PROTEIN PHOSPHATASE"/>
    <property type="match status" value="1"/>
</dbReference>
<evidence type="ECO:0000256" key="5">
    <source>
        <dbReference type="ARBA" id="ARBA00022723"/>
    </source>
</evidence>
<dbReference type="GO" id="GO:0051301">
    <property type="term" value="P:cell division"/>
    <property type="evidence" value="ECO:0007669"/>
    <property type="project" value="UniProtKB-KW"/>
</dbReference>
<dbReference type="AlphaFoldDB" id="A0A5C6NWV2"/>
<keyword evidence="13" id="KW-0333">Golgi apparatus</keyword>
<dbReference type="SUPFAM" id="SSF53756">
    <property type="entry name" value="UDP-Glycosyltransferase/glycogen phosphorylase"/>
    <property type="match status" value="1"/>
</dbReference>
<dbReference type="PANTHER" id="PTHR11668:SF510">
    <property type="entry name" value="SERINE_THREONINE-PROTEIN PHOSPHATASE"/>
    <property type="match status" value="1"/>
</dbReference>
<protein>
    <recommendedName>
        <fullName evidence="13 14">Multifunctional fusion protein</fullName>
    </recommendedName>
    <domain>
        <recommendedName>
            <fullName evidence="13">Fucosyltransferase</fullName>
            <ecNumber evidence="13">2.4.1.-</ecNumber>
        </recommendedName>
    </domain>
    <domain>
        <recommendedName>
            <fullName evidence="14">Serine/threonine-protein phosphatase</fullName>
            <ecNumber evidence="14">3.1.3.16</ecNumber>
        </recommendedName>
    </domain>
</protein>
<dbReference type="InterPro" id="IPR050341">
    <property type="entry name" value="PP1_catalytic_subunit"/>
</dbReference>
<dbReference type="Gene3D" id="3.40.50.11660">
    <property type="entry name" value="Glycosyl transferase family 10, C-terminal domain"/>
    <property type="match status" value="1"/>
</dbReference>
<organism evidence="17 18">
    <name type="scientific">Takifugu flavidus</name>
    <name type="common">sansaifugu</name>
    <dbReference type="NCBI Taxonomy" id="433684"/>
    <lineage>
        <taxon>Eukaryota</taxon>
        <taxon>Metazoa</taxon>
        <taxon>Chordata</taxon>
        <taxon>Craniata</taxon>
        <taxon>Vertebrata</taxon>
        <taxon>Euteleostomi</taxon>
        <taxon>Actinopterygii</taxon>
        <taxon>Neopterygii</taxon>
        <taxon>Teleostei</taxon>
        <taxon>Neoteleostei</taxon>
        <taxon>Acanthomorphata</taxon>
        <taxon>Eupercaria</taxon>
        <taxon>Tetraodontiformes</taxon>
        <taxon>Tetradontoidea</taxon>
        <taxon>Tetraodontidae</taxon>
        <taxon>Takifugu</taxon>
    </lineage>
</organism>
<feature type="compositionally biased region" description="Polar residues" evidence="15">
    <location>
        <begin position="199"/>
        <end position="237"/>
    </location>
</feature>
<evidence type="ECO:0000256" key="4">
    <source>
        <dbReference type="ARBA" id="ARBA00022618"/>
    </source>
</evidence>
<dbReference type="SUPFAM" id="SSF56300">
    <property type="entry name" value="Metallo-dependent phosphatases"/>
    <property type="match status" value="1"/>
</dbReference>
<dbReference type="GO" id="GO:0004722">
    <property type="term" value="F:protein serine/threonine phosphatase activity"/>
    <property type="evidence" value="ECO:0007669"/>
    <property type="project" value="UniProtKB-EC"/>
</dbReference>
<dbReference type="EMBL" id="RHFK02000008">
    <property type="protein sequence ID" value="TWW71932.1"/>
    <property type="molecule type" value="Genomic_DNA"/>
</dbReference>
<evidence type="ECO:0000256" key="14">
    <source>
        <dbReference type="RuleBase" id="RU004273"/>
    </source>
</evidence>
<dbReference type="GO" id="GO:0046872">
    <property type="term" value="F:metal ion binding"/>
    <property type="evidence" value="ECO:0007669"/>
    <property type="project" value="UniProtKB-KW"/>
</dbReference>
<dbReference type="InterPro" id="IPR031675">
    <property type="entry name" value="STPPase_N"/>
</dbReference>
<dbReference type="GO" id="GO:0032580">
    <property type="term" value="C:Golgi cisterna membrane"/>
    <property type="evidence" value="ECO:0007669"/>
    <property type="project" value="UniProtKB-SubCell"/>
</dbReference>
<evidence type="ECO:0000256" key="1">
    <source>
        <dbReference type="ARBA" id="ARBA00001936"/>
    </source>
</evidence>
<keyword evidence="13" id="KW-0472">Membrane</keyword>
<dbReference type="PROSITE" id="PS00125">
    <property type="entry name" value="SER_THR_PHOSPHATASE"/>
    <property type="match status" value="1"/>
</dbReference>
<accession>A0A5C6NWV2</accession>
<keyword evidence="7" id="KW-0904">Protein phosphatase</keyword>
<evidence type="ECO:0000259" key="16">
    <source>
        <dbReference type="PROSITE" id="PS00125"/>
    </source>
</evidence>
<dbReference type="InterPro" id="IPR038577">
    <property type="entry name" value="GT10-like_C_sf"/>
</dbReference>
<feature type="domain" description="Serine/threonine specific protein phosphatases" evidence="16">
    <location>
        <begin position="458"/>
        <end position="463"/>
    </location>
</feature>
<evidence type="ECO:0000256" key="7">
    <source>
        <dbReference type="ARBA" id="ARBA00022912"/>
    </source>
</evidence>
<keyword evidence="18" id="KW-1185">Reference proteome</keyword>
<feature type="region of interest" description="Disordered" evidence="15">
    <location>
        <begin position="159"/>
        <end position="372"/>
    </location>
</feature>
<reference evidence="17 18" key="1">
    <citation type="submission" date="2019-04" db="EMBL/GenBank/DDBJ databases">
        <title>Chromosome genome assembly for Takifugu flavidus.</title>
        <authorList>
            <person name="Xiao S."/>
        </authorList>
    </citation>
    <scope>NUCLEOTIDE SEQUENCE [LARGE SCALE GENOMIC DNA]</scope>
    <source>
        <strain evidence="17">HTHZ2018</strain>
        <tissue evidence="17">Muscle</tissue>
    </source>
</reference>
<dbReference type="Gene3D" id="3.60.21.10">
    <property type="match status" value="1"/>
</dbReference>
<comment type="subcellular location">
    <subcellularLocation>
        <location evidence="13">Golgi apparatus</location>
        <location evidence="13">Golgi stack membrane</location>
        <topology evidence="13">Single-pass type II membrane protein</topology>
    </subcellularLocation>
</comment>
<evidence type="ECO:0000256" key="11">
    <source>
        <dbReference type="ARBA" id="ARBA00047761"/>
    </source>
</evidence>
<comment type="catalytic activity">
    <reaction evidence="11">
        <text>O-phospho-L-seryl-[protein] + H2O = L-seryl-[protein] + phosphate</text>
        <dbReference type="Rhea" id="RHEA:20629"/>
        <dbReference type="Rhea" id="RHEA-COMP:9863"/>
        <dbReference type="Rhea" id="RHEA-COMP:11604"/>
        <dbReference type="ChEBI" id="CHEBI:15377"/>
        <dbReference type="ChEBI" id="CHEBI:29999"/>
        <dbReference type="ChEBI" id="CHEBI:43474"/>
        <dbReference type="ChEBI" id="CHEBI:83421"/>
        <dbReference type="EC" id="3.1.3.16"/>
    </reaction>
</comment>
<dbReference type="UniPathway" id="UPA00378"/>
<dbReference type="FunFam" id="3.60.21.10:FF:000007">
    <property type="entry name" value="Serine/threonine-protein phosphatase"/>
    <property type="match status" value="1"/>
</dbReference>
<keyword evidence="5" id="KW-0479">Metal-binding</keyword>
<dbReference type="Pfam" id="PF00852">
    <property type="entry name" value="Glyco_transf_10"/>
    <property type="match status" value="1"/>
</dbReference>
<dbReference type="EC" id="3.1.3.16" evidence="14"/>
<dbReference type="GO" id="GO:0016757">
    <property type="term" value="F:glycosyltransferase activity"/>
    <property type="evidence" value="ECO:0007669"/>
    <property type="project" value="UniProtKB-UniRule"/>
</dbReference>
<dbReference type="GO" id="GO:0005634">
    <property type="term" value="C:nucleus"/>
    <property type="evidence" value="ECO:0007669"/>
    <property type="project" value="TreeGrafter"/>
</dbReference>
<evidence type="ECO:0000256" key="9">
    <source>
        <dbReference type="ARBA" id="ARBA00023277"/>
    </source>
</evidence>
<evidence type="ECO:0000256" key="12">
    <source>
        <dbReference type="ARBA" id="ARBA00048336"/>
    </source>
</evidence>
<dbReference type="SMART" id="SM00156">
    <property type="entry name" value="PP2Ac"/>
    <property type="match status" value="1"/>
</dbReference>
<evidence type="ECO:0000256" key="6">
    <source>
        <dbReference type="ARBA" id="ARBA00022801"/>
    </source>
</evidence>
<evidence type="ECO:0000256" key="13">
    <source>
        <dbReference type="RuleBase" id="RU003832"/>
    </source>
</evidence>
<dbReference type="InterPro" id="IPR006186">
    <property type="entry name" value="Ser/Thr-sp_prot-phosphatase"/>
</dbReference>
<dbReference type="Pfam" id="PF16891">
    <property type="entry name" value="STPPase_N"/>
    <property type="match status" value="1"/>
</dbReference>
<evidence type="ECO:0000256" key="3">
    <source>
        <dbReference type="ARBA" id="ARBA00022600"/>
    </source>
</evidence>
<feature type="non-terminal residue" evidence="17">
    <location>
        <position position="664"/>
    </location>
</feature>
<keyword evidence="8" id="KW-0464">Manganese</keyword>
<comment type="catalytic activity">
    <reaction evidence="12 14">
        <text>O-phospho-L-threonyl-[protein] + H2O = L-threonyl-[protein] + phosphate</text>
        <dbReference type="Rhea" id="RHEA:47004"/>
        <dbReference type="Rhea" id="RHEA-COMP:11060"/>
        <dbReference type="Rhea" id="RHEA-COMP:11605"/>
        <dbReference type="ChEBI" id="CHEBI:15377"/>
        <dbReference type="ChEBI" id="CHEBI:30013"/>
        <dbReference type="ChEBI" id="CHEBI:43474"/>
        <dbReference type="ChEBI" id="CHEBI:61977"/>
        <dbReference type="EC" id="3.1.3.16"/>
    </reaction>
</comment>
<proteinExistence type="inferred from homology"/>
<keyword evidence="10" id="KW-0131">Cell cycle</keyword>
<dbReference type="Proteomes" id="UP000324091">
    <property type="component" value="Chromosome 16"/>
</dbReference>
<dbReference type="InterPro" id="IPR055270">
    <property type="entry name" value="Glyco_tran_10_C"/>
</dbReference>
<keyword evidence="13" id="KW-0808">Transferase</keyword>
<dbReference type="EC" id="2.4.1.-" evidence="13"/>
<dbReference type="InterPro" id="IPR029052">
    <property type="entry name" value="Metallo-depent_PP-like"/>
</dbReference>